<evidence type="ECO:0000259" key="1">
    <source>
        <dbReference type="Pfam" id="PF01909"/>
    </source>
</evidence>
<dbReference type="InterPro" id="IPR002934">
    <property type="entry name" value="Polymerase_NTP_transf_dom"/>
</dbReference>
<dbReference type="InterPro" id="IPR043519">
    <property type="entry name" value="NT_sf"/>
</dbReference>
<comment type="caution">
    <text evidence="2">The sequence shown here is derived from an EMBL/GenBank/DDBJ whole genome shotgun (WGS) entry which is preliminary data.</text>
</comment>
<feature type="domain" description="Polymerase nucleotidyl transferase" evidence="1">
    <location>
        <begin position="20"/>
        <end position="69"/>
    </location>
</feature>
<dbReference type="SUPFAM" id="SSF81301">
    <property type="entry name" value="Nucleotidyltransferase"/>
    <property type="match status" value="1"/>
</dbReference>
<dbReference type="Proteomes" id="UP001519328">
    <property type="component" value="Unassembled WGS sequence"/>
</dbReference>
<reference evidence="2 3" key="1">
    <citation type="submission" date="2021-03" db="EMBL/GenBank/DDBJ databases">
        <title>Genomic Encyclopedia of Type Strains, Phase IV (KMG-IV): sequencing the most valuable type-strain genomes for metagenomic binning, comparative biology and taxonomic classification.</title>
        <authorList>
            <person name="Goeker M."/>
        </authorList>
    </citation>
    <scope>NUCLEOTIDE SEQUENCE [LARGE SCALE GENOMIC DNA]</scope>
    <source>
        <strain evidence="2 3">DSM 21085</strain>
    </source>
</reference>
<name>A0ABS4HFE2_9BACI</name>
<dbReference type="CDD" id="cd05403">
    <property type="entry name" value="NT_KNTase_like"/>
    <property type="match status" value="1"/>
</dbReference>
<dbReference type="Gene3D" id="3.30.460.10">
    <property type="entry name" value="Beta Polymerase, domain 2"/>
    <property type="match status" value="1"/>
</dbReference>
<evidence type="ECO:0000313" key="3">
    <source>
        <dbReference type="Proteomes" id="UP001519328"/>
    </source>
</evidence>
<gene>
    <name evidence="2" type="ORF">J2Z82_002576</name>
</gene>
<keyword evidence="3" id="KW-1185">Reference proteome</keyword>
<accession>A0ABS4HFE2</accession>
<organism evidence="2 3">
    <name type="scientific">Virgibacillus litoralis</name>
    <dbReference type="NCBI Taxonomy" id="578221"/>
    <lineage>
        <taxon>Bacteria</taxon>
        <taxon>Bacillati</taxon>
        <taxon>Bacillota</taxon>
        <taxon>Bacilli</taxon>
        <taxon>Bacillales</taxon>
        <taxon>Bacillaceae</taxon>
        <taxon>Virgibacillus</taxon>
    </lineage>
</organism>
<proteinExistence type="predicted"/>
<protein>
    <submittedName>
        <fullName evidence="2">Nucleotidyltransferase</fullName>
    </submittedName>
</protein>
<evidence type="ECO:0000313" key="2">
    <source>
        <dbReference type="EMBL" id="MBP1949636.1"/>
    </source>
</evidence>
<dbReference type="Pfam" id="PF01909">
    <property type="entry name" value="NTP_transf_2"/>
    <property type="match status" value="1"/>
</dbReference>
<sequence length="243" mass="27776">MEEHKKLPPIKAAQKFINSQFPHCDAALLAGSVVRGEATETSDLDIVIFDNNFSSSYRESLIDLGWKIEVFAHNLISYKAFFKSDYERARPSIPRMVSEGIILKDNGVIEVIKNEAEELLAKGPEQWSIETIMAKRYFITDALDDFIGCDSRAEGIFIANTLAELLSEFVLRTNHRWIGTSKWIIRSLRNYDVEFAERFVKAFDDFYKTGEKKQLIQFVDIVLLPYGGRLFDGFSLGKNDHCS</sequence>
<dbReference type="EMBL" id="JAGGKK010000014">
    <property type="protein sequence ID" value="MBP1949636.1"/>
    <property type="molecule type" value="Genomic_DNA"/>
</dbReference>
<dbReference type="RefSeq" id="WP_209481125.1">
    <property type="nucleotide sequence ID" value="NZ_JAGGKK010000014.1"/>
</dbReference>